<keyword evidence="2" id="KW-1133">Transmembrane helix</keyword>
<organism evidence="3 4">
    <name type="scientific">Uncinocarpus reesii (strain UAMH 1704)</name>
    <dbReference type="NCBI Taxonomy" id="336963"/>
    <lineage>
        <taxon>Eukaryota</taxon>
        <taxon>Fungi</taxon>
        <taxon>Dikarya</taxon>
        <taxon>Ascomycota</taxon>
        <taxon>Pezizomycotina</taxon>
        <taxon>Eurotiomycetes</taxon>
        <taxon>Eurotiomycetidae</taxon>
        <taxon>Onygenales</taxon>
        <taxon>Onygenaceae</taxon>
        <taxon>Uncinocarpus</taxon>
    </lineage>
</organism>
<name>C4JM09_UNCRE</name>
<protein>
    <submittedName>
        <fullName evidence="3">Uncharacterized protein</fullName>
    </submittedName>
</protein>
<feature type="compositionally biased region" description="Basic and acidic residues" evidence="1">
    <location>
        <begin position="242"/>
        <end position="255"/>
    </location>
</feature>
<dbReference type="EMBL" id="CH476616">
    <property type="protein sequence ID" value="EEP79021.1"/>
    <property type="molecule type" value="Genomic_DNA"/>
</dbReference>
<sequence length="310" mass="34413">MLASTGARRSGNIAGAARSTLQQSLRSHRQFSSLTTSRNPQSQWRSVLKNNSTFRAKNHGRTHSSLLYSHGYLSSSAAVTPDVTPETPTPISSLPLVTGGSVYLAIKRGGEMGMDIKNSPLGKFMLVGMPLISTVAMLFWPAVLQLYFASTGILALVQSYLTTSPGFRKFARLEPLPKPEPQDPNTTGIPSRIRVIPTTARAVPDAQQEPEQQVYPAQKISVIDRALDNVKTGVRDMQKQVKEKMDEMSGNKEETNPDGTPKVSRLSKQELENAAAYEKRRKEQIEMERELRNQRLRQQYTMKNGDQNGK</sequence>
<reference evidence="4" key="1">
    <citation type="journal article" date="2009" name="Genome Res.">
        <title>Comparative genomic analyses of the human fungal pathogens Coccidioides and their relatives.</title>
        <authorList>
            <person name="Sharpton T.J."/>
            <person name="Stajich J.E."/>
            <person name="Rounsley S.D."/>
            <person name="Gardner M.J."/>
            <person name="Wortman J.R."/>
            <person name="Jordar V.S."/>
            <person name="Maiti R."/>
            <person name="Kodira C.D."/>
            <person name="Neafsey D.E."/>
            <person name="Zeng Q."/>
            <person name="Hung C.-Y."/>
            <person name="McMahan C."/>
            <person name="Muszewska A."/>
            <person name="Grynberg M."/>
            <person name="Mandel M.A."/>
            <person name="Kellner E.M."/>
            <person name="Barker B.M."/>
            <person name="Galgiani J.N."/>
            <person name="Orbach M.J."/>
            <person name="Kirkland T.N."/>
            <person name="Cole G.T."/>
            <person name="Henn M.R."/>
            <person name="Birren B.W."/>
            <person name="Taylor J.W."/>
        </authorList>
    </citation>
    <scope>NUCLEOTIDE SEQUENCE [LARGE SCALE GENOMIC DNA]</scope>
    <source>
        <strain evidence="4">UAMH 1704</strain>
    </source>
</reference>
<feature type="region of interest" description="Disordered" evidence="1">
    <location>
        <begin position="1"/>
        <end position="45"/>
    </location>
</feature>
<feature type="transmembrane region" description="Helical" evidence="2">
    <location>
        <begin position="121"/>
        <end position="140"/>
    </location>
</feature>
<feature type="region of interest" description="Disordered" evidence="1">
    <location>
        <begin position="242"/>
        <end position="285"/>
    </location>
</feature>
<proteinExistence type="predicted"/>
<feature type="compositionally biased region" description="Polar residues" evidence="1">
    <location>
        <begin position="19"/>
        <end position="45"/>
    </location>
</feature>
<dbReference type="OrthoDB" id="2148490at2759"/>
<dbReference type="AlphaFoldDB" id="C4JM09"/>
<dbReference type="RefSeq" id="XP_002544350.1">
    <property type="nucleotide sequence ID" value="XM_002544304.1"/>
</dbReference>
<gene>
    <name evidence="3" type="ORF">UREG_03867</name>
</gene>
<keyword evidence="4" id="KW-1185">Reference proteome</keyword>
<accession>C4JM09</accession>
<keyword evidence="2" id="KW-0472">Membrane</keyword>
<feature type="compositionally biased region" description="Basic and acidic residues" evidence="1">
    <location>
        <begin position="267"/>
        <end position="285"/>
    </location>
</feature>
<dbReference type="KEGG" id="ure:UREG_03867"/>
<evidence type="ECO:0000256" key="1">
    <source>
        <dbReference type="SAM" id="MobiDB-lite"/>
    </source>
</evidence>
<keyword evidence="2" id="KW-0812">Transmembrane</keyword>
<evidence type="ECO:0000313" key="4">
    <source>
        <dbReference type="Proteomes" id="UP000002058"/>
    </source>
</evidence>
<evidence type="ECO:0000313" key="3">
    <source>
        <dbReference type="EMBL" id="EEP79021.1"/>
    </source>
</evidence>
<dbReference type="eggNOG" id="KOG1239">
    <property type="taxonomic scope" value="Eukaryota"/>
</dbReference>
<dbReference type="STRING" id="336963.C4JM09"/>
<dbReference type="GeneID" id="8441464"/>
<dbReference type="Proteomes" id="UP000002058">
    <property type="component" value="Unassembled WGS sequence"/>
</dbReference>
<dbReference type="VEuPathDB" id="FungiDB:UREG_03867"/>
<dbReference type="HOGENOM" id="CLU_897708_0_0_1"/>
<dbReference type="InParanoid" id="C4JM09"/>
<evidence type="ECO:0000256" key="2">
    <source>
        <dbReference type="SAM" id="Phobius"/>
    </source>
</evidence>